<accession>A0A378RMS6</accession>
<gene>
    <name evidence="1" type="ORF">NCTC11179_01907</name>
</gene>
<dbReference type="InterPro" id="IPR011049">
    <property type="entry name" value="Serralysin-like_metalloprot_C"/>
</dbReference>
<evidence type="ECO:0000313" key="1">
    <source>
        <dbReference type="EMBL" id="STZ28363.1"/>
    </source>
</evidence>
<protein>
    <submittedName>
        <fullName evidence="1">Uncharacterized protein</fullName>
    </submittedName>
</protein>
<dbReference type="RefSeq" id="WP_236594118.1">
    <property type="nucleotide sequence ID" value="NZ_CP068107.1"/>
</dbReference>
<dbReference type="EMBL" id="UGQL01000001">
    <property type="protein sequence ID" value="STZ28363.1"/>
    <property type="molecule type" value="Genomic_DNA"/>
</dbReference>
<organism evidence="1 2">
    <name type="scientific">Myroides odoratus</name>
    <name type="common">Flavobacterium odoratum</name>
    <dbReference type="NCBI Taxonomy" id="256"/>
    <lineage>
        <taxon>Bacteria</taxon>
        <taxon>Pseudomonadati</taxon>
        <taxon>Bacteroidota</taxon>
        <taxon>Flavobacteriia</taxon>
        <taxon>Flavobacteriales</taxon>
        <taxon>Flavobacteriaceae</taxon>
        <taxon>Myroides</taxon>
    </lineage>
</organism>
<dbReference type="SUPFAM" id="SSF101967">
    <property type="entry name" value="Adhesin YadA, collagen-binding domain"/>
    <property type="match status" value="1"/>
</dbReference>
<sequence length="1129" mass="122827">MKIGNNVVIEGTATIENLPISNSSLSAIVQTEGNLYKRELGTISTASKESYIPGLSVAFPSIFNLNTESLDYNNRSLVVSLKNQLQGTAFLAPTAMNGTPAFRRIVKTDLTDATVLFSDDPRISNWDTSFGWGNHLGKYLNLGDNRTFISKSVGADVDLQRDSVIYATGDNRPSNINSTIITLSGLADYGFQIAARNMNIWFRSLEAGTYRNWSSFWHSSNLVNPATKDWVVEQKYDYAFALLPTSTDTILGKYYAQKSSVNADDAKGNIAFYTQNNTVGSLDYYHHLNFGTNSTFNWQLRKSPTRNSGFGIRTKTGTSTWTDWEEIAYQSWVESKGYWYNSYIKAKSALGDADTYFNNTGGYISNYNTSGWLQNGAFSGYGGLIEFASHSDNLNIQFHYENGHNSGGVGGRLAFRTKAATYNKWHELWHTGNMEDYHQYGIGRIAVPFTDITSADIQLGRLFRYSTDANHRGSILSMPYDGSGETARTNLIRVHGGEAWISNRLVTVGSTPTWIKLLTEADVNPNDYVKKIGDTMTGPLISSASTGLIMKTDTYALLERDMVTISGAWARTMHRTKHNDNVIDIIGHYGNNGSLTYGYIGGTNWNSVNAIRWTSDGKVGIGLGASTSPQEILDVNGAVRISAQIGNILSIRDGHSLYNNVISNSNVASGVVRQNWTANNTTYVLGGVGSSTSGSMSAFGIYRFLNDRTENGQDGFFGFAGNGDQFQITNLAGTGNRMVVANSSGTLSTQTLPTDTTYSAGTLALLNTGTDTSNRVWKTKDIADYVISKIAQGADSIWEHTSGGGIRVTNYDSLATRDGSIAFGRSSGATKLNAIALGTSSNSDGNDGIVVGPLSVNLGTYGTVVGPYSVNTAMEGVVTGPFLQNNQRGCTVTGRYNHPIQNATTNTINNYSPLFIIGNGKSASIRSNAYAMFSDGKGEFANVQSYKTQPSSLNDLDIPNWKFIQDNIGGGDGNGSEDWVSNYGSQISVFLESKANEHLGDSPYEGTGEILADQKFSNVDKPTLVYLGNDGIWRKWNNSANAEQGNLSNSAVLGIALSDMKSVLLRGYYLGKMSVELQNLVGDIKNGNMFHSINKGTLMAGSSTSFTERVFGYSINSEVAYFNPWMFKR</sequence>
<reference evidence="1 2" key="1">
    <citation type="submission" date="2018-06" db="EMBL/GenBank/DDBJ databases">
        <authorList>
            <consortium name="Pathogen Informatics"/>
            <person name="Doyle S."/>
        </authorList>
    </citation>
    <scope>NUCLEOTIDE SEQUENCE [LARGE SCALE GENOMIC DNA]</scope>
    <source>
        <strain evidence="1 2">NCTC11179</strain>
    </source>
</reference>
<keyword evidence="2" id="KW-1185">Reference proteome</keyword>
<proteinExistence type="predicted"/>
<dbReference type="Proteomes" id="UP000255024">
    <property type="component" value="Unassembled WGS sequence"/>
</dbReference>
<evidence type="ECO:0000313" key="2">
    <source>
        <dbReference type="Proteomes" id="UP000255024"/>
    </source>
</evidence>
<name>A0A378RMS6_MYROD</name>
<dbReference type="AlphaFoldDB" id="A0A378RMS6"/>
<dbReference type="Gene3D" id="2.150.10.10">
    <property type="entry name" value="Serralysin-like metalloprotease, C-terminal"/>
    <property type="match status" value="1"/>
</dbReference>